<organism evidence="8 9">
    <name type="scientific">Galeopterus variegatus</name>
    <name type="common">Malayan flying lemur</name>
    <name type="synonym">Cynocephalus variegatus</name>
    <dbReference type="NCBI Taxonomy" id="482537"/>
    <lineage>
        <taxon>Eukaryota</taxon>
        <taxon>Metazoa</taxon>
        <taxon>Chordata</taxon>
        <taxon>Craniata</taxon>
        <taxon>Vertebrata</taxon>
        <taxon>Euteleostomi</taxon>
        <taxon>Mammalia</taxon>
        <taxon>Eutheria</taxon>
        <taxon>Euarchontoglires</taxon>
        <taxon>Dermoptera</taxon>
        <taxon>Cynocephalidae</taxon>
        <taxon>Galeopterus</taxon>
    </lineage>
</organism>
<evidence type="ECO:0000256" key="3">
    <source>
        <dbReference type="ARBA" id="ARBA00022771"/>
    </source>
</evidence>
<dbReference type="Proteomes" id="UP000694923">
    <property type="component" value="Unplaced"/>
</dbReference>
<evidence type="ECO:0000313" key="8">
    <source>
        <dbReference type="Proteomes" id="UP000694923"/>
    </source>
</evidence>
<dbReference type="SUPFAM" id="SSF57667">
    <property type="entry name" value="beta-beta-alpha zinc fingers"/>
    <property type="match status" value="2"/>
</dbReference>
<evidence type="ECO:0000259" key="7">
    <source>
        <dbReference type="PROSITE" id="PS50157"/>
    </source>
</evidence>
<dbReference type="GeneID" id="103601734"/>
<feature type="domain" description="C2H2-type" evidence="7">
    <location>
        <begin position="322"/>
        <end position="349"/>
    </location>
</feature>
<gene>
    <name evidence="9" type="primary">ZNF683</name>
</gene>
<feature type="region of interest" description="Disordered" evidence="6">
    <location>
        <begin position="115"/>
        <end position="175"/>
    </location>
</feature>
<dbReference type="PANTHER" id="PTHR23235:SF120">
    <property type="entry name" value="KRUPPEL-LIKE FACTOR 15"/>
    <property type="match status" value="1"/>
</dbReference>
<evidence type="ECO:0000256" key="2">
    <source>
        <dbReference type="ARBA" id="ARBA00022737"/>
    </source>
</evidence>
<feature type="compositionally biased region" description="Low complexity" evidence="6">
    <location>
        <begin position="146"/>
        <end position="173"/>
    </location>
</feature>
<evidence type="ECO:0000256" key="5">
    <source>
        <dbReference type="PROSITE-ProRule" id="PRU00042"/>
    </source>
</evidence>
<sequence length="488" mass="52734">MKGEPATQLGCCHKTKALGGRGGSLSPRLDFQLCQNDQVFSACRPLPDTVDTHGPSCASWLCPLPLAPARSALLACPQGLDLYLYTLQPAPLGTAPQGLREDTWSMKHQSLGLHVSSTDEEKLTAKYSPSRDKMGNPLERAGEGASCPSSSPHNSSSPTPWKNRKSPSPLAFGPCPPPAPISKELPFHLHPFYAGYPLLLPSPYLFTYGALPSVQCPHLFMLPPNTSYPTVTVPSLLRMVNEPGHHSTCGETLLPYPGSFQASGQALHSQAWNPSPGAAPTNSPGLERAGVAAPAKRALLGSRAGTAALPYPLKRENGKTLYECNECGKSFGQLSNLKAHLRVHSGERPFQCALCQKSFTQLAHLQKHHLVHTGERPHKCPMCHKCFSSSSNLRTHLRLHTGARPFQCSVCQSRFTQHVHLKLHHRLHAPQSCSLAHSHLPLASLSCLAQWHQGALDLVAVTSQKQMGLHVDKVKISSVSQGKQGQLA</sequence>
<keyword evidence="1" id="KW-0479">Metal-binding</keyword>
<keyword evidence="2" id="KW-0677">Repeat</keyword>
<evidence type="ECO:0000256" key="6">
    <source>
        <dbReference type="SAM" id="MobiDB-lite"/>
    </source>
</evidence>
<keyword evidence="3 5" id="KW-0863">Zinc-finger</keyword>
<accession>A0ABM0RUT9</accession>
<dbReference type="InterPro" id="IPR036236">
    <property type="entry name" value="Znf_C2H2_sf"/>
</dbReference>
<feature type="domain" description="C2H2-type" evidence="7">
    <location>
        <begin position="350"/>
        <end position="377"/>
    </location>
</feature>
<keyword evidence="4" id="KW-0862">Zinc</keyword>
<dbReference type="SMART" id="SM00355">
    <property type="entry name" value="ZnF_C2H2"/>
    <property type="match status" value="4"/>
</dbReference>
<feature type="compositionally biased region" description="Basic and acidic residues" evidence="6">
    <location>
        <begin position="117"/>
        <end position="134"/>
    </location>
</feature>
<feature type="domain" description="C2H2-type" evidence="7">
    <location>
        <begin position="406"/>
        <end position="433"/>
    </location>
</feature>
<keyword evidence="8" id="KW-1185">Reference proteome</keyword>
<dbReference type="RefSeq" id="XP_008584380.1">
    <property type="nucleotide sequence ID" value="XM_008586158.1"/>
</dbReference>
<evidence type="ECO:0000256" key="1">
    <source>
        <dbReference type="ARBA" id="ARBA00022723"/>
    </source>
</evidence>
<protein>
    <submittedName>
        <fullName evidence="9">Zinc finger protein 683</fullName>
    </submittedName>
</protein>
<dbReference type="Pfam" id="PF00096">
    <property type="entry name" value="zf-C2H2"/>
    <property type="match status" value="3"/>
</dbReference>
<dbReference type="PROSITE" id="PS00028">
    <property type="entry name" value="ZINC_FINGER_C2H2_1"/>
    <property type="match status" value="4"/>
</dbReference>
<feature type="domain" description="C2H2-type" evidence="7">
    <location>
        <begin position="378"/>
        <end position="405"/>
    </location>
</feature>
<evidence type="ECO:0000313" key="9">
    <source>
        <dbReference type="RefSeq" id="XP_008584380.1"/>
    </source>
</evidence>
<reference evidence="9" key="1">
    <citation type="submission" date="2025-08" db="UniProtKB">
        <authorList>
            <consortium name="RefSeq"/>
        </authorList>
    </citation>
    <scope>IDENTIFICATION</scope>
</reference>
<dbReference type="PROSITE" id="PS50157">
    <property type="entry name" value="ZINC_FINGER_C2H2_2"/>
    <property type="match status" value="4"/>
</dbReference>
<proteinExistence type="predicted"/>
<dbReference type="PANTHER" id="PTHR23235">
    <property type="entry name" value="KRUEPPEL-LIKE TRANSCRIPTION FACTOR"/>
    <property type="match status" value="1"/>
</dbReference>
<dbReference type="Gene3D" id="3.30.160.60">
    <property type="entry name" value="Classic Zinc Finger"/>
    <property type="match status" value="4"/>
</dbReference>
<dbReference type="InterPro" id="IPR013087">
    <property type="entry name" value="Znf_C2H2_type"/>
</dbReference>
<evidence type="ECO:0000256" key="4">
    <source>
        <dbReference type="ARBA" id="ARBA00022833"/>
    </source>
</evidence>
<name>A0ABM0RUT9_GALVR</name>